<gene>
    <name evidence="12" type="ORF">Bpfe_029726</name>
</gene>
<dbReference type="EMBL" id="JASAOG010000301">
    <property type="protein sequence ID" value="KAK0040830.1"/>
    <property type="molecule type" value="Genomic_DNA"/>
</dbReference>
<dbReference type="PROSITE" id="PS50089">
    <property type="entry name" value="ZF_RING_2"/>
    <property type="match status" value="1"/>
</dbReference>
<evidence type="ECO:0000256" key="8">
    <source>
        <dbReference type="PROSITE-ProRule" id="PRU00175"/>
    </source>
</evidence>
<evidence type="ECO:0000256" key="10">
    <source>
        <dbReference type="SAM" id="Phobius"/>
    </source>
</evidence>
<dbReference type="PANTHER" id="PTHR46539:SF1">
    <property type="entry name" value="E3 UBIQUITIN-PROTEIN LIGASE ATL42"/>
    <property type="match status" value="1"/>
</dbReference>
<keyword evidence="12" id="KW-0675">Receptor</keyword>
<keyword evidence="6 10" id="KW-1133">Transmembrane helix</keyword>
<evidence type="ECO:0000256" key="5">
    <source>
        <dbReference type="ARBA" id="ARBA00022833"/>
    </source>
</evidence>
<sequence>MYKSVFSLAKDGFGQQLLISFWSSILTLAVICIYIISAILFFEHKENLKTIRLQMEPMSATTTLAMPRYLVRFNHSLFLNSLLNNISSRSTLITILTQTTSHGPVVNNNVEGGSGGASNDEDLFGEHYFHICIYIWACVVVSSLIALSVVIFHIAVIYCQLHLSLQKWGCCGRSLTRWEVKRIPLRRFQKTEGDDCQDKCPICHEEFNEGRLIRQLPCNHCYHSYCVDRWLVKMSNRCPLCKQRVSISLFCPWNKQQRKKEINGLMTAEAEAEASVDESLPLPPLSTLTPQNWYGEDIMSGPSKFIIMRPGRPTRVIDVREQKKKVKAEQEAKALAKRQHDEAAALSEVPEGLEEEESLLKNVSRQPEPVNMSCVDSADTRTLACKCVHEGKPCLSYCKCREQDLLLESECTASCDIDESPVLGNHHRNLTKHSKTDLSKGHFCDPLEMTITLNSGSSSVVSANHARSETPTMQYSNDKVPSTSVPIKHRTWPENLNQSSSEVLELNMVVIKSDSIDHIYQTSDSINSS</sequence>
<dbReference type="CDD" id="cd16454">
    <property type="entry name" value="RING-H2_PA-TM-RING"/>
    <property type="match status" value="1"/>
</dbReference>
<reference evidence="12" key="2">
    <citation type="submission" date="2023-04" db="EMBL/GenBank/DDBJ databases">
        <authorList>
            <person name="Bu L."/>
            <person name="Lu L."/>
            <person name="Laidemitt M.R."/>
            <person name="Zhang S.M."/>
            <person name="Mutuku M."/>
            <person name="Mkoji G."/>
            <person name="Steinauer M."/>
            <person name="Loker E.S."/>
        </authorList>
    </citation>
    <scope>NUCLEOTIDE SEQUENCE</scope>
    <source>
        <strain evidence="12">KasaAsao</strain>
        <tissue evidence="12">Whole Snail</tissue>
    </source>
</reference>
<keyword evidence="3" id="KW-0479">Metal-binding</keyword>
<keyword evidence="5" id="KW-0862">Zinc</keyword>
<comment type="caution">
    <text evidence="12">The sequence shown here is derived from an EMBL/GenBank/DDBJ whole genome shotgun (WGS) entry which is preliminary data.</text>
</comment>
<comment type="subcellular location">
    <subcellularLocation>
        <location evidence="1">Membrane</location>
    </subcellularLocation>
</comment>
<evidence type="ECO:0000256" key="7">
    <source>
        <dbReference type="ARBA" id="ARBA00023136"/>
    </source>
</evidence>
<dbReference type="GO" id="GO:0008270">
    <property type="term" value="F:zinc ion binding"/>
    <property type="evidence" value="ECO:0007669"/>
    <property type="project" value="UniProtKB-KW"/>
</dbReference>
<dbReference type="GO" id="GO:0016020">
    <property type="term" value="C:membrane"/>
    <property type="evidence" value="ECO:0007669"/>
    <property type="project" value="UniProtKB-SubCell"/>
</dbReference>
<keyword evidence="2 10" id="KW-0812">Transmembrane</keyword>
<evidence type="ECO:0000313" key="12">
    <source>
        <dbReference type="EMBL" id="KAK0040830.1"/>
    </source>
</evidence>
<reference evidence="12" key="1">
    <citation type="journal article" date="2023" name="PLoS Negl. Trop. Dis.">
        <title>A genome sequence for Biomphalaria pfeifferi, the major vector snail for the human-infecting parasite Schistosoma mansoni.</title>
        <authorList>
            <person name="Bu L."/>
            <person name="Lu L."/>
            <person name="Laidemitt M.R."/>
            <person name="Zhang S.M."/>
            <person name="Mutuku M."/>
            <person name="Mkoji G."/>
            <person name="Steinauer M."/>
            <person name="Loker E.S."/>
        </authorList>
    </citation>
    <scope>NUCLEOTIDE SEQUENCE</scope>
    <source>
        <strain evidence="12">KasaAsao</strain>
    </source>
</reference>
<dbReference type="Proteomes" id="UP001233172">
    <property type="component" value="Unassembled WGS sequence"/>
</dbReference>
<feature type="transmembrane region" description="Helical" evidence="10">
    <location>
        <begin position="20"/>
        <end position="42"/>
    </location>
</feature>
<dbReference type="InterPro" id="IPR013083">
    <property type="entry name" value="Znf_RING/FYVE/PHD"/>
</dbReference>
<name>A0AAD8ATT3_BIOPF</name>
<dbReference type="Gene3D" id="3.30.40.10">
    <property type="entry name" value="Zinc/RING finger domain, C3HC4 (zinc finger)"/>
    <property type="match status" value="1"/>
</dbReference>
<protein>
    <submittedName>
        <fullName evidence="12">Receptory region transmembrane domain- and RING domain-containing protein 2</fullName>
    </submittedName>
</protein>
<proteinExistence type="predicted"/>
<feature type="transmembrane region" description="Helical" evidence="10">
    <location>
        <begin position="133"/>
        <end position="158"/>
    </location>
</feature>
<evidence type="ECO:0000313" key="13">
    <source>
        <dbReference type="Proteomes" id="UP001233172"/>
    </source>
</evidence>
<evidence type="ECO:0000256" key="3">
    <source>
        <dbReference type="ARBA" id="ARBA00022723"/>
    </source>
</evidence>
<dbReference type="InterPro" id="IPR001841">
    <property type="entry name" value="Znf_RING"/>
</dbReference>
<dbReference type="SUPFAM" id="SSF57850">
    <property type="entry name" value="RING/U-box"/>
    <property type="match status" value="1"/>
</dbReference>
<organism evidence="12 13">
    <name type="scientific">Biomphalaria pfeifferi</name>
    <name type="common">Bloodfluke planorb</name>
    <name type="synonym">Freshwater snail</name>
    <dbReference type="NCBI Taxonomy" id="112525"/>
    <lineage>
        <taxon>Eukaryota</taxon>
        <taxon>Metazoa</taxon>
        <taxon>Spiralia</taxon>
        <taxon>Lophotrochozoa</taxon>
        <taxon>Mollusca</taxon>
        <taxon>Gastropoda</taxon>
        <taxon>Heterobranchia</taxon>
        <taxon>Euthyneura</taxon>
        <taxon>Panpulmonata</taxon>
        <taxon>Hygrophila</taxon>
        <taxon>Lymnaeoidea</taxon>
        <taxon>Planorbidae</taxon>
        <taxon>Biomphalaria</taxon>
    </lineage>
</organism>
<keyword evidence="4 8" id="KW-0863">Zinc-finger</keyword>
<evidence type="ECO:0000256" key="2">
    <source>
        <dbReference type="ARBA" id="ARBA00022692"/>
    </source>
</evidence>
<evidence type="ECO:0000256" key="6">
    <source>
        <dbReference type="ARBA" id="ARBA00022989"/>
    </source>
</evidence>
<feature type="region of interest" description="Disordered" evidence="9">
    <location>
        <begin position="337"/>
        <end position="366"/>
    </location>
</feature>
<dbReference type="AlphaFoldDB" id="A0AAD8ATT3"/>
<accession>A0AAD8ATT3</accession>
<dbReference type="Pfam" id="PF13639">
    <property type="entry name" value="zf-RING_2"/>
    <property type="match status" value="1"/>
</dbReference>
<evidence type="ECO:0000256" key="9">
    <source>
        <dbReference type="SAM" id="MobiDB-lite"/>
    </source>
</evidence>
<feature type="domain" description="RING-type" evidence="11">
    <location>
        <begin position="200"/>
        <end position="242"/>
    </location>
</feature>
<dbReference type="PANTHER" id="PTHR46539">
    <property type="entry name" value="E3 UBIQUITIN-PROTEIN LIGASE ATL42"/>
    <property type="match status" value="1"/>
</dbReference>
<keyword evidence="7 10" id="KW-0472">Membrane</keyword>
<evidence type="ECO:0000256" key="4">
    <source>
        <dbReference type="ARBA" id="ARBA00022771"/>
    </source>
</evidence>
<dbReference type="SMART" id="SM00184">
    <property type="entry name" value="RING"/>
    <property type="match status" value="1"/>
</dbReference>
<evidence type="ECO:0000256" key="1">
    <source>
        <dbReference type="ARBA" id="ARBA00004370"/>
    </source>
</evidence>
<keyword evidence="13" id="KW-1185">Reference proteome</keyword>
<evidence type="ECO:0000259" key="11">
    <source>
        <dbReference type="PROSITE" id="PS50089"/>
    </source>
</evidence>